<comment type="similarity">
    <text evidence="1 7">Belongs to the acylphosphatase family.</text>
</comment>
<dbReference type="SUPFAM" id="SSF54975">
    <property type="entry name" value="Acylphosphatase/BLUF domain-like"/>
    <property type="match status" value="1"/>
</dbReference>
<keyword evidence="5 6" id="KW-0378">Hydrolase</keyword>
<dbReference type="Gene3D" id="3.30.70.100">
    <property type="match status" value="1"/>
</dbReference>
<dbReference type="PANTHER" id="PTHR47268">
    <property type="entry name" value="ACYLPHOSPHATASE"/>
    <property type="match status" value="1"/>
</dbReference>
<evidence type="ECO:0000256" key="7">
    <source>
        <dbReference type="RuleBase" id="RU004168"/>
    </source>
</evidence>
<comment type="caution">
    <text evidence="9">The sequence shown here is derived from an EMBL/GenBank/DDBJ whole genome shotgun (WGS) entry which is preliminary data.</text>
</comment>
<organism evidence="9 10">
    <name type="scientific">Abyssibacter profundi</name>
    <dbReference type="NCBI Taxonomy" id="2182787"/>
    <lineage>
        <taxon>Bacteria</taxon>
        <taxon>Pseudomonadati</taxon>
        <taxon>Pseudomonadota</taxon>
        <taxon>Gammaproteobacteria</taxon>
        <taxon>Chromatiales</taxon>
        <taxon>Oceanococcaceae</taxon>
        <taxon>Abyssibacter</taxon>
    </lineage>
</organism>
<gene>
    <name evidence="9" type="ORF">DEH80_01530</name>
</gene>
<dbReference type="PANTHER" id="PTHR47268:SF4">
    <property type="entry name" value="ACYLPHOSPHATASE"/>
    <property type="match status" value="1"/>
</dbReference>
<dbReference type="InterPro" id="IPR020456">
    <property type="entry name" value="Acylphosphatase"/>
</dbReference>
<evidence type="ECO:0000313" key="10">
    <source>
        <dbReference type="Proteomes" id="UP000251800"/>
    </source>
</evidence>
<feature type="active site" evidence="5">
    <location>
        <position position="25"/>
    </location>
</feature>
<comment type="catalytic activity">
    <reaction evidence="4 5 6">
        <text>an acyl phosphate + H2O = a carboxylate + phosphate + H(+)</text>
        <dbReference type="Rhea" id="RHEA:14965"/>
        <dbReference type="ChEBI" id="CHEBI:15377"/>
        <dbReference type="ChEBI" id="CHEBI:15378"/>
        <dbReference type="ChEBI" id="CHEBI:29067"/>
        <dbReference type="ChEBI" id="CHEBI:43474"/>
        <dbReference type="ChEBI" id="CHEBI:59918"/>
        <dbReference type="EC" id="3.6.1.7"/>
    </reaction>
</comment>
<dbReference type="InterPro" id="IPR036046">
    <property type="entry name" value="Acylphosphatase-like_dom_sf"/>
</dbReference>
<feature type="domain" description="Acylphosphatase-like" evidence="8">
    <location>
        <begin position="10"/>
        <end position="97"/>
    </location>
</feature>
<dbReference type="EMBL" id="QEQK01000001">
    <property type="protein sequence ID" value="PWN57845.1"/>
    <property type="molecule type" value="Genomic_DNA"/>
</dbReference>
<dbReference type="AlphaFoldDB" id="A0A363UQR2"/>
<dbReference type="OrthoDB" id="5295388at2"/>
<evidence type="ECO:0000259" key="8">
    <source>
        <dbReference type="PROSITE" id="PS51160"/>
    </source>
</evidence>
<reference evidence="9 10" key="1">
    <citation type="submission" date="2018-05" db="EMBL/GenBank/DDBJ databases">
        <title>Abyssibacter profundi OUC007T gen. nov., sp. nov, a marine bacterium isolated from seawater of the Mariana Trench.</title>
        <authorList>
            <person name="Zhou S."/>
        </authorList>
    </citation>
    <scope>NUCLEOTIDE SEQUENCE [LARGE SCALE GENOMIC DNA]</scope>
    <source>
        <strain evidence="9 10">OUC007</strain>
    </source>
</reference>
<dbReference type="PRINTS" id="PR00112">
    <property type="entry name" value="ACYLPHPHTASE"/>
</dbReference>
<evidence type="ECO:0000256" key="6">
    <source>
        <dbReference type="RuleBase" id="RU000553"/>
    </source>
</evidence>
<protein>
    <recommendedName>
        <fullName evidence="3 5">Acylphosphatase</fullName>
        <ecNumber evidence="2 5">3.6.1.7</ecNumber>
    </recommendedName>
</protein>
<sequence length="97" mass="10517">MIQDTQRQTCRGFVVSGRVQGVGFRAATRDQARRLGLTGWVRNRSDGCVEGVALGQAAPLDTLVEWLHQGPAAARVESVWFSDAVEDDSLGGGFEIR</sequence>
<evidence type="ECO:0000256" key="1">
    <source>
        <dbReference type="ARBA" id="ARBA00005614"/>
    </source>
</evidence>
<feature type="active site" evidence="5">
    <location>
        <position position="43"/>
    </location>
</feature>
<evidence type="ECO:0000256" key="3">
    <source>
        <dbReference type="ARBA" id="ARBA00015991"/>
    </source>
</evidence>
<dbReference type="GO" id="GO:0003998">
    <property type="term" value="F:acylphosphatase activity"/>
    <property type="evidence" value="ECO:0007669"/>
    <property type="project" value="UniProtKB-EC"/>
</dbReference>
<proteinExistence type="inferred from homology"/>
<dbReference type="PROSITE" id="PS00151">
    <property type="entry name" value="ACYLPHOSPHATASE_2"/>
    <property type="match status" value="1"/>
</dbReference>
<dbReference type="EC" id="3.6.1.7" evidence="2 5"/>
<dbReference type="PROSITE" id="PS00150">
    <property type="entry name" value="ACYLPHOSPHATASE_1"/>
    <property type="match status" value="1"/>
</dbReference>
<dbReference type="PROSITE" id="PS51160">
    <property type="entry name" value="ACYLPHOSPHATASE_3"/>
    <property type="match status" value="1"/>
</dbReference>
<keyword evidence="10" id="KW-1185">Reference proteome</keyword>
<accession>A0A363UQR2</accession>
<dbReference type="InterPro" id="IPR001792">
    <property type="entry name" value="Acylphosphatase-like_dom"/>
</dbReference>
<dbReference type="Pfam" id="PF00708">
    <property type="entry name" value="Acylphosphatase"/>
    <property type="match status" value="1"/>
</dbReference>
<name>A0A363UQR2_9GAMM</name>
<evidence type="ECO:0000313" key="9">
    <source>
        <dbReference type="EMBL" id="PWN57845.1"/>
    </source>
</evidence>
<dbReference type="RefSeq" id="WP_109718703.1">
    <property type="nucleotide sequence ID" value="NZ_QEQK01000001.1"/>
</dbReference>
<evidence type="ECO:0000256" key="4">
    <source>
        <dbReference type="ARBA" id="ARBA00047645"/>
    </source>
</evidence>
<evidence type="ECO:0000256" key="2">
    <source>
        <dbReference type="ARBA" id="ARBA00012150"/>
    </source>
</evidence>
<dbReference type="Proteomes" id="UP000251800">
    <property type="component" value="Unassembled WGS sequence"/>
</dbReference>
<evidence type="ECO:0000256" key="5">
    <source>
        <dbReference type="PROSITE-ProRule" id="PRU00520"/>
    </source>
</evidence>
<dbReference type="InterPro" id="IPR017968">
    <property type="entry name" value="Acylphosphatase_CS"/>
</dbReference>